<evidence type="ECO:0000313" key="2">
    <source>
        <dbReference type="Proteomes" id="UP000003793"/>
    </source>
</evidence>
<reference evidence="1 2" key="2">
    <citation type="submission" date="2009-03" db="EMBL/GenBank/DDBJ databases">
        <title>Draft genome sequence of Coprococcus comes (ATCC 27758).</title>
        <authorList>
            <person name="Sudarsanam P."/>
            <person name="Ley R."/>
            <person name="Guruge J."/>
            <person name="Turnbaugh P.J."/>
            <person name="Mahowald M."/>
            <person name="Liep D."/>
            <person name="Gordon J."/>
        </authorList>
    </citation>
    <scope>NUCLEOTIDE SEQUENCE [LARGE SCALE GENOMIC DNA]</scope>
    <source>
        <strain evidence="1 2">ATCC 27758</strain>
    </source>
</reference>
<name>C0BA65_9FIRM</name>
<accession>C0BA65</accession>
<reference evidence="1 2" key="1">
    <citation type="submission" date="2009-02" db="EMBL/GenBank/DDBJ databases">
        <authorList>
            <person name="Fulton L."/>
            <person name="Clifton S."/>
            <person name="Fulton B."/>
            <person name="Xu J."/>
            <person name="Minx P."/>
            <person name="Pepin K.H."/>
            <person name="Johnson M."/>
            <person name="Bhonagiri V."/>
            <person name="Nash W.E."/>
            <person name="Mardis E.R."/>
            <person name="Wilson R.K."/>
        </authorList>
    </citation>
    <scope>NUCLEOTIDE SEQUENCE [LARGE SCALE GENOMIC DNA]</scope>
    <source>
        <strain evidence="1 2">ATCC 27758</strain>
    </source>
</reference>
<gene>
    <name evidence="1" type="ORF">COPCOM_02697</name>
</gene>
<comment type="caution">
    <text evidence="1">The sequence shown here is derived from an EMBL/GenBank/DDBJ whole genome shotgun (WGS) entry which is preliminary data.</text>
</comment>
<dbReference type="Proteomes" id="UP000003793">
    <property type="component" value="Unassembled WGS sequence"/>
</dbReference>
<proteinExistence type="predicted"/>
<dbReference type="HOGENOM" id="CLU_1802742_0_0_9"/>
<evidence type="ECO:0000313" key="1">
    <source>
        <dbReference type="EMBL" id="EEG89707.1"/>
    </source>
</evidence>
<dbReference type="AlphaFoldDB" id="C0BA65"/>
<organism evidence="1 2">
    <name type="scientific">Coprococcus comes ATCC 27758</name>
    <dbReference type="NCBI Taxonomy" id="470146"/>
    <lineage>
        <taxon>Bacteria</taxon>
        <taxon>Bacillati</taxon>
        <taxon>Bacillota</taxon>
        <taxon>Clostridia</taxon>
        <taxon>Lachnospirales</taxon>
        <taxon>Lachnospiraceae</taxon>
        <taxon>Coprococcus</taxon>
    </lineage>
</organism>
<sequence length="143" mass="15613">MTILVAGVRIYGGGWRILRNLKRNTKKLWYSNYTENVPILDENGDETGDYDNGYSSPTFFYASLSASRGNAYADMFGTNLDYTRTASTVEKLPIKEESIVWISEPTLNAGGTVDKDSADYTVAGIADGINGLVIALKARAKNA</sequence>
<protein>
    <submittedName>
        <fullName evidence="1">Uncharacterized protein</fullName>
    </submittedName>
</protein>
<dbReference type="EMBL" id="ABVR01000041">
    <property type="protein sequence ID" value="EEG89707.1"/>
    <property type="molecule type" value="Genomic_DNA"/>
</dbReference>